<evidence type="ECO:0000256" key="2">
    <source>
        <dbReference type="ARBA" id="ARBA00022741"/>
    </source>
</evidence>
<accession>A0ABN3IYK9</accession>
<gene>
    <name evidence="8" type="ORF">GCM10010420_54110</name>
</gene>
<evidence type="ECO:0000313" key="8">
    <source>
        <dbReference type="EMBL" id="GAA2417003.1"/>
    </source>
</evidence>
<dbReference type="EMBL" id="BAAATJ010000038">
    <property type="protein sequence ID" value="GAA2417003.1"/>
    <property type="molecule type" value="Genomic_DNA"/>
</dbReference>
<sequence length="507" mass="51702">MRPLEADDPRTVGDYRLLGRLGAGGMGRVYLGRSPGGRAVAVKVVHPHLAADGEFRARFRREVASARRVGGAWTAPVLDADPEAATPWVATGYVAGPALQQAVADHGPLPEHTVRALGAGLAEGLAAVHALGLVHRDVKPSNVLLTLDGPRLIDFGIARALEGTASLTSTGVVVGSPGYMSPEQALGRRTGPATDVFSLGAVLAFAASGTPPFPGDNPAVLLYQVVHEEPELGGLPGALRETVEACLAKDPAARPAPAEVARRLAGAAGAAGLVRTGWLPGPVVEGVSRRAVELLELEADHGPHPAPYADPYAGPPGRPAGSPGAFGPPPTHRSTPGADRAGDGGKPGRGRRRAAVLTAAGVLAAAAAGAFLLLPEEGKSDNGGKPTTVPEAFLGTWRGQVRSATGLSNPTVTLTISEGGKGDEALKIVSELLGEECRAKGTVEEITDDRLTVTDESVGDSPEVLGVEVCTGNTSTVVLTLTGDGRLRYESRDAGAGNPAGELSRVD</sequence>
<feature type="region of interest" description="Disordered" evidence="6">
    <location>
        <begin position="301"/>
        <end position="353"/>
    </location>
</feature>
<dbReference type="PANTHER" id="PTHR43289">
    <property type="entry name" value="MITOGEN-ACTIVATED PROTEIN KINASE KINASE KINASE 20-RELATED"/>
    <property type="match status" value="1"/>
</dbReference>
<dbReference type="Gene3D" id="1.10.510.10">
    <property type="entry name" value="Transferase(Phosphotransferase) domain 1"/>
    <property type="match status" value="1"/>
</dbReference>
<keyword evidence="2 5" id="KW-0547">Nucleotide-binding</keyword>
<keyword evidence="4 5" id="KW-0067">ATP-binding</keyword>
<proteinExistence type="predicted"/>
<dbReference type="Pfam" id="PF00069">
    <property type="entry name" value="Pkinase"/>
    <property type="match status" value="1"/>
</dbReference>
<evidence type="ECO:0000256" key="6">
    <source>
        <dbReference type="SAM" id="MobiDB-lite"/>
    </source>
</evidence>
<evidence type="ECO:0000313" key="9">
    <source>
        <dbReference type="Proteomes" id="UP001500058"/>
    </source>
</evidence>
<evidence type="ECO:0000256" key="1">
    <source>
        <dbReference type="ARBA" id="ARBA00022679"/>
    </source>
</evidence>
<reference evidence="8 9" key="1">
    <citation type="journal article" date="2019" name="Int. J. Syst. Evol. Microbiol.">
        <title>The Global Catalogue of Microorganisms (GCM) 10K type strain sequencing project: providing services to taxonomists for standard genome sequencing and annotation.</title>
        <authorList>
            <consortium name="The Broad Institute Genomics Platform"/>
            <consortium name="The Broad Institute Genome Sequencing Center for Infectious Disease"/>
            <person name="Wu L."/>
            <person name="Ma J."/>
        </authorList>
    </citation>
    <scope>NUCLEOTIDE SEQUENCE [LARGE SCALE GENOMIC DNA]</scope>
    <source>
        <strain evidence="8 9">JCM 6921</strain>
    </source>
</reference>
<dbReference type="SUPFAM" id="SSF56112">
    <property type="entry name" value="Protein kinase-like (PK-like)"/>
    <property type="match status" value="1"/>
</dbReference>
<keyword evidence="3" id="KW-0418">Kinase</keyword>
<dbReference type="SMART" id="SM00220">
    <property type="entry name" value="S_TKc"/>
    <property type="match status" value="1"/>
</dbReference>
<keyword evidence="1" id="KW-0808">Transferase</keyword>
<dbReference type="PANTHER" id="PTHR43289:SF34">
    <property type="entry name" value="SERINE_THREONINE-PROTEIN KINASE YBDM-RELATED"/>
    <property type="match status" value="1"/>
</dbReference>
<dbReference type="InterPro" id="IPR008271">
    <property type="entry name" value="Ser/Thr_kinase_AS"/>
</dbReference>
<dbReference type="InterPro" id="IPR011009">
    <property type="entry name" value="Kinase-like_dom_sf"/>
</dbReference>
<evidence type="ECO:0000256" key="3">
    <source>
        <dbReference type="ARBA" id="ARBA00022777"/>
    </source>
</evidence>
<dbReference type="RefSeq" id="WP_344633769.1">
    <property type="nucleotide sequence ID" value="NZ_BAAATJ010000038.1"/>
</dbReference>
<dbReference type="InterPro" id="IPR017441">
    <property type="entry name" value="Protein_kinase_ATP_BS"/>
</dbReference>
<keyword evidence="9" id="KW-1185">Reference proteome</keyword>
<dbReference type="PROSITE" id="PS00108">
    <property type="entry name" value="PROTEIN_KINASE_ST"/>
    <property type="match status" value="1"/>
</dbReference>
<organism evidence="8 9">
    <name type="scientific">Streptomyces glaucosporus</name>
    <dbReference type="NCBI Taxonomy" id="284044"/>
    <lineage>
        <taxon>Bacteria</taxon>
        <taxon>Bacillati</taxon>
        <taxon>Actinomycetota</taxon>
        <taxon>Actinomycetes</taxon>
        <taxon>Kitasatosporales</taxon>
        <taxon>Streptomycetaceae</taxon>
        <taxon>Streptomyces</taxon>
    </lineage>
</organism>
<feature type="domain" description="Protein kinase" evidence="7">
    <location>
        <begin position="15"/>
        <end position="279"/>
    </location>
</feature>
<dbReference type="PROSITE" id="PS00107">
    <property type="entry name" value="PROTEIN_KINASE_ATP"/>
    <property type="match status" value="1"/>
</dbReference>
<feature type="binding site" evidence="5">
    <location>
        <position position="43"/>
    </location>
    <ligand>
        <name>ATP</name>
        <dbReference type="ChEBI" id="CHEBI:30616"/>
    </ligand>
</feature>
<evidence type="ECO:0000259" key="7">
    <source>
        <dbReference type="PROSITE" id="PS50011"/>
    </source>
</evidence>
<dbReference type="InterPro" id="IPR000719">
    <property type="entry name" value="Prot_kinase_dom"/>
</dbReference>
<dbReference type="Gene3D" id="3.30.200.20">
    <property type="entry name" value="Phosphorylase Kinase, domain 1"/>
    <property type="match status" value="1"/>
</dbReference>
<evidence type="ECO:0000256" key="4">
    <source>
        <dbReference type="ARBA" id="ARBA00022840"/>
    </source>
</evidence>
<evidence type="ECO:0000256" key="5">
    <source>
        <dbReference type="PROSITE-ProRule" id="PRU10141"/>
    </source>
</evidence>
<dbReference type="CDD" id="cd14014">
    <property type="entry name" value="STKc_PknB_like"/>
    <property type="match status" value="1"/>
</dbReference>
<dbReference type="Proteomes" id="UP001500058">
    <property type="component" value="Unassembled WGS sequence"/>
</dbReference>
<comment type="caution">
    <text evidence="8">The sequence shown here is derived from an EMBL/GenBank/DDBJ whole genome shotgun (WGS) entry which is preliminary data.</text>
</comment>
<dbReference type="PROSITE" id="PS50011">
    <property type="entry name" value="PROTEIN_KINASE_DOM"/>
    <property type="match status" value="1"/>
</dbReference>
<protein>
    <recommendedName>
        <fullName evidence="7">Protein kinase domain-containing protein</fullName>
    </recommendedName>
</protein>
<name>A0ABN3IYK9_9ACTN</name>
<feature type="compositionally biased region" description="Pro residues" evidence="6">
    <location>
        <begin position="304"/>
        <end position="318"/>
    </location>
</feature>